<dbReference type="GO" id="GO:1990904">
    <property type="term" value="C:ribonucleoprotein complex"/>
    <property type="evidence" value="ECO:0007669"/>
    <property type="project" value="UniProtKB-KW"/>
</dbReference>
<dbReference type="PROSITE" id="PS51928">
    <property type="entry name" value="COV_N_NTD"/>
    <property type="match status" value="1"/>
</dbReference>
<dbReference type="InterPro" id="IPR037179">
    <property type="entry name" value="Nucleocapsid_C"/>
</dbReference>
<protein>
    <recommendedName>
        <fullName evidence="10">Nucleoprotein</fullName>
    </recommendedName>
</protein>
<feature type="domain" description="CoV N CTD" evidence="14">
    <location>
        <begin position="269"/>
        <end position="383"/>
    </location>
</feature>
<dbReference type="SUPFAM" id="SSF103068">
    <property type="entry name" value="Nucleocapsid protein dimerization domain"/>
    <property type="match status" value="1"/>
</dbReference>
<dbReference type="InterPro" id="IPR044345">
    <property type="entry name" value="N_prot_N_CoV"/>
</dbReference>
<evidence type="ECO:0000256" key="11">
    <source>
        <dbReference type="PROSITE-ProRule" id="PRU01276"/>
    </source>
</evidence>
<feature type="compositionally biased region" description="Low complexity" evidence="12">
    <location>
        <begin position="164"/>
        <end position="210"/>
    </location>
</feature>
<accession>A0A8F0ZU77</accession>
<evidence type="ECO:0000259" key="14">
    <source>
        <dbReference type="PROSITE" id="PS51929"/>
    </source>
</evidence>
<comment type="subcellular location">
    <subcellularLocation>
        <location evidence="1">Host cell</location>
    </subcellularLocation>
    <subcellularLocation>
        <location evidence="10">Virion</location>
    </subcellularLocation>
    <text evidence="10">Located inside the virion, complexed with the viral RNA. Probably associates with ER-derived membranes where it participates in viral RNA synthesis and virus budding.</text>
</comment>
<dbReference type="InterPro" id="IPR037195">
    <property type="entry name" value="Nucleocapsid_N"/>
</dbReference>
<dbReference type="GO" id="GO:0043657">
    <property type="term" value="C:host cell"/>
    <property type="evidence" value="ECO:0007669"/>
    <property type="project" value="UniProtKB-SubCell"/>
</dbReference>
<reference evidence="15" key="1">
    <citation type="journal article" date="2021" name="Cell">
        <title>Identification of novel bat coronaviruses sheds light on the evolutionary origins of SARS-CoV-2 and related viruses.</title>
        <authorList>
            <person name="Zhou H."/>
            <person name="Ji J."/>
            <person name="Chen X."/>
            <person name="Bi Y."/>
            <person name="Li J."/>
            <person name="Wang Q."/>
            <person name="Hu T."/>
            <person name="Song H."/>
            <person name="Zhao R."/>
            <person name="Chen Y."/>
            <person name="Cui M."/>
            <person name="Zhang Y."/>
            <person name="Hughes A.C."/>
            <person name="Holmes E.C."/>
            <person name="Shi W."/>
        </authorList>
    </citation>
    <scope>NUCLEOTIDE SEQUENCE</scope>
    <source>
        <strain evidence="15">Bat/Yunnan/CpYN11/2019</strain>
    </source>
</reference>
<evidence type="ECO:0000256" key="6">
    <source>
        <dbReference type="ARBA" id="ARBA00023015"/>
    </source>
</evidence>
<evidence type="ECO:0000256" key="8">
    <source>
        <dbReference type="ARBA" id="ARBA00023163"/>
    </source>
</evidence>
<evidence type="ECO:0000313" key="15">
    <source>
        <dbReference type="EMBL" id="QWN56277.1"/>
    </source>
</evidence>
<dbReference type="EMBL" id="MZ081383">
    <property type="protein sequence ID" value="QWN56277.1"/>
    <property type="molecule type" value="Genomic_RNA"/>
</dbReference>
<dbReference type="PROSITE" id="PS51929">
    <property type="entry name" value="COV_N_CTD"/>
    <property type="match status" value="1"/>
</dbReference>
<feature type="compositionally biased region" description="Polar residues" evidence="12">
    <location>
        <begin position="243"/>
        <end position="274"/>
    </location>
</feature>
<keyword evidence="9 11" id="KW-0687">Ribonucleoprotein</keyword>
<feature type="compositionally biased region" description="Low complexity" evidence="12">
    <location>
        <begin position="143"/>
        <end position="156"/>
    </location>
</feature>
<evidence type="ECO:0000256" key="4">
    <source>
        <dbReference type="ARBA" id="ARBA00022844"/>
    </source>
</evidence>
<evidence type="ECO:0000256" key="5">
    <source>
        <dbReference type="ARBA" id="ARBA00022884"/>
    </source>
</evidence>
<proteinExistence type="predicted"/>
<evidence type="ECO:0000256" key="2">
    <source>
        <dbReference type="ARBA" id="ARBA00022553"/>
    </source>
</evidence>
<dbReference type="SUPFAM" id="SSF110304">
    <property type="entry name" value="Coronavirus RNA-binding domain"/>
    <property type="match status" value="1"/>
</dbReference>
<dbReference type="PIRSF" id="PIRSF003888">
    <property type="entry name" value="Corona_nucleocap"/>
    <property type="match status" value="1"/>
</dbReference>
<dbReference type="InterPro" id="IPR001218">
    <property type="entry name" value="Nucleocap_CoV"/>
</dbReference>
<keyword evidence="2" id="KW-0597">Phosphoprotein</keyword>
<organism evidence="15">
    <name type="scientific">Alphacoronavirus sp</name>
    <dbReference type="NCBI Taxonomy" id="1906673"/>
    <lineage>
        <taxon>Viruses</taxon>
        <taxon>Riboviria</taxon>
        <taxon>Orthornavirae</taxon>
        <taxon>Pisuviricota</taxon>
        <taxon>Pisoniviricetes</taxon>
        <taxon>Nidovirales</taxon>
        <taxon>Cornidovirineae</taxon>
        <taxon>Coronaviridae</taxon>
        <taxon>Orthocoronavirinae</taxon>
        <taxon>Alphacoronavirus</taxon>
    </lineage>
</organism>
<dbReference type="Pfam" id="PF00937">
    <property type="entry name" value="CoV_nucleocap"/>
    <property type="match status" value="2"/>
</dbReference>
<keyword evidence="8" id="KW-0804">Transcription</keyword>
<evidence type="ECO:0000256" key="10">
    <source>
        <dbReference type="PIRNR" id="PIRNR003888"/>
    </source>
</evidence>
<evidence type="ECO:0000256" key="7">
    <source>
        <dbReference type="ARBA" id="ARBA00023086"/>
    </source>
</evidence>
<comment type="function">
    <text evidence="10">Packages the positive strand viral genome RNA into a helical ribonucleocapsid (RNP) and plays a fundamental role during virion assembly through its interactions with the viral genome and membrane protein M. Plays an important role in enhancing the efficiency of subgenomic viral RNA transcription as well as viral replication.</text>
</comment>
<evidence type="ECO:0000256" key="1">
    <source>
        <dbReference type="ARBA" id="ARBA00004340"/>
    </source>
</evidence>
<feature type="domain" description="CoV N NTD" evidence="13">
    <location>
        <begin position="15"/>
        <end position="137"/>
    </location>
</feature>
<evidence type="ECO:0000256" key="3">
    <source>
        <dbReference type="ARBA" id="ARBA00022765"/>
    </source>
</evidence>
<evidence type="ECO:0000256" key="12">
    <source>
        <dbReference type="SAM" id="MobiDB-lite"/>
    </source>
</evidence>
<keyword evidence="7 10" id="KW-0543">Viral nucleoprotein</keyword>
<feature type="region of interest" description="Disordered" evidence="12">
    <location>
        <begin position="241"/>
        <end position="300"/>
    </location>
</feature>
<name>A0A8F0ZU77_9ALPC</name>
<dbReference type="GO" id="GO:0019013">
    <property type="term" value="C:viral nucleocapsid"/>
    <property type="evidence" value="ECO:0007669"/>
    <property type="project" value="UniProtKB-UniRule"/>
</dbReference>
<dbReference type="InterPro" id="IPR044344">
    <property type="entry name" value="N_prot_C_CoV"/>
</dbReference>
<evidence type="ECO:0000256" key="9">
    <source>
        <dbReference type="ARBA" id="ARBA00023274"/>
    </source>
</evidence>
<evidence type="ECO:0000259" key="13">
    <source>
        <dbReference type="PROSITE" id="PS51928"/>
    </source>
</evidence>
<keyword evidence="3" id="KW-0013">ADP-ribosylation</keyword>
<dbReference type="CDD" id="cd21554">
    <property type="entry name" value="CoV_N-NTD"/>
    <property type="match status" value="1"/>
</dbReference>
<feature type="compositionally biased region" description="Basic and acidic residues" evidence="12">
    <location>
        <begin position="275"/>
        <end position="284"/>
    </location>
</feature>
<keyword evidence="4 10" id="KW-0946">Virion</keyword>
<dbReference type="CDD" id="cd21595">
    <property type="entry name" value="CoV_N-CTD"/>
    <property type="match status" value="1"/>
</dbReference>
<sequence length="426" mass="47643">MASVSFEQRGRTGRVPLSYYAPLMVNNSQPFWKALPQNAVPQGMGNKDQQIGYWNEQVRWRTQKGKRVDLASKWHFYYLGTGPHADKSFRTKTAGVYWVAVQGSKTENTNLGTRKRNQPVKEPKFAFQLPNNVQVEMPTSAPNSRSNSRSQSNNRSQSRDKSNNRSQSSNRNQSRSNSNTRSNQNQNNNNNNRGGNRSNSKNRNQSRNNSKSRDNSQNRNNNRTSNKDDLVAAVREALMGLGIQSNRGGSKASGRNTPKQQRSKSPARPSQSPKRQSDRPEWKRVPNTGHNVTACFGPRDESRNFGDSHLIKEGVDSKMYPQIAELVPTPAALLFGSKVSVRETPNDFEIKFHYKMHVPKTDKALAAFLPQVDAYIKGDPEPAAVETTLNPNAPVFDPLAGVDDSEEQIEIIDQVLDFDAPGSSDV</sequence>
<keyword evidence="5 10" id="KW-0694">RNA-binding</keyword>
<dbReference type="GO" id="GO:0003723">
    <property type="term" value="F:RNA binding"/>
    <property type="evidence" value="ECO:0007669"/>
    <property type="project" value="UniProtKB-UniRule"/>
</dbReference>
<feature type="region of interest" description="Disordered" evidence="12">
    <location>
        <begin position="108"/>
        <end position="228"/>
    </location>
</feature>
<gene>
    <name evidence="15" type="primary">N</name>
</gene>
<keyword evidence="6" id="KW-0805">Transcription regulation</keyword>